<evidence type="ECO:0000313" key="2">
    <source>
        <dbReference type="EMBL" id="MEL1251603.1"/>
    </source>
</evidence>
<dbReference type="EMBL" id="JBBYHV010000002">
    <property type="protein sequence ID" value="MEL1251603.1"/>
    <property type="molecule type" value="Genomic_DNA"/>
</dbReference>
<sequence length="81" mass="8957">MTDKPTKTRNNWFLFVPLVLLSMVFTIAGALLAYYLFTDQLGYEGGKSGIIYLGGAVGGFTVTSPLWSLYRRRYPKASAKG</sequence>
<dbReference type="Proteomes" id="UP001497045">
    <property type="component" value="Unassembled WGS sequence"/>
</dbReference>
<keyword evidence="1" id="KW-0472">Membrane</keyword>
<keyword evidence="1" id="KW-1133">Transmembrane helix</keyword>
<comment type="caution">
    <text evidence="2">The sequence shown here is derived from an EMBL/GenBank/DDBJ whole genome shotgun (WGS) entry which is preliminary data.</text>
</comment>
<name>A0ABU9II67_9SPHN</name>
<feature type="transmembrane region" description="Helical" evidence="1">
    <location>
        <begin position="49"/>
        <end position="70"/>
    </location>
</feature>
<proteinExistence type="predicted"/>
<keyword evidence="3" id="KW-1185">Reference proteome</keyword>
<reference evidence="2 3" key="1">
    <citation type="submission" date="2024-04" db="EMBL/GenBank/DDBJ databases">
        <title>Aurantiacibacter sp. DGU6 16S ribosomal RNA gene Genome sequencing and assembly.</title>
        <authorList>
            <person name="Park S."/>
        </authorList>
    </citation>
    <scope>NUCLEOTIDE SEQUENCE [LARGE SCALE GENOMIC DNA]</scope>
    <source>
        <strain evidence="2 3">DGU6</strain>
    </source>
</reference>
<feature type="transmembrane region" description="Helical" evidence="1">
    <location>
        <begin position="12"/>
        <end position="37"/>
    </location>
</feature>
<evidence type="ECO:0000256" key="1">
    <source>
        <dbReference type="SAM" id="Phobius"/>
    </source>
</evidence>
<gene>
    <name evidence="2" type="ORF">AAEO60_13080</name>
</gene>
<protein>
    <submittedName>
        <fullName evidence="2">Uncharacterized protein</fullName>
    </submittedName>
</protein>
<evidence type="ECO:0000313" key="3">
    <source>
        <dbReference type="Proteomes" id="UP001497045"/>
    </source>
</evidence>
<keyword evidence="1" id="KW-0812">Transmembrane</keyword>
<accession>A0ABU9II67</accession>
<dbReference type="RefSeq" id="WP_341674151.1">
    <property type="nucleotide sequence ID" value="NZ_JBBYHV010000002.1"/>
</dbReference>
<organism evidence="2 3">
    <name type="scientific">Aurantiacibacter gilvus</name>
    <dbReference type="NCBI Taxonomy" id="3139141"/>
    <lineage>
        <taxon>Bacteria</taxon>
        <taxon>Pseudomonadati</taxon>
        <taxon>Pseudomonadota</taxon>
        <taxon>Alphaproteobacteria</taxon>
        <taxon>Sphingomonadales</taxon>
        <taxon>Erythrobacteraceae</taxon>
        <taxon>Aurantiacibacter</taxon>
    </lineage>
</organism>